<keyword evidence="4 6" id="KW-1015">Disulfide bond</keyword>
<keyword evidence="2 6" id="KW-0964">Secreted</keyword>
<evidence type="ECO:0000256" key="3">
    <source>
        <dbReference type="ARBA" id="ARBA00022729"/>
    </source>
</evidence>
<dbReference type="GO" id="GO:0019957">
    <property type="term" value="F:C-C chemokine binding"/>
    <property type="evidence" value="ECO:0007669"/>
    <property type="project" value="InterPro"/>
</dbReference>
<dbReference type="GO" id="GO:0005576">
    <property type="term" value="C:extracellular region"/>
    <property type="evidence" value="ECO:0007669"/>
    <property type="project" value="UniProtKB-SubCell"/>
</dbReference>
<dbReference type="EMBL" id="GEFH01005302">
    <property type="protein sequence ID" value="JAP63279.1"/>
    <property type="molecule type" value="mRNA"/>
</dbReference>
<reference evidence="8" key="1">
    <citation type="journal article" date="2017" name="Ticks Tick Borne Dis.">
        <title>An insight into the sialome of Hyalomma excavatum.</title>
        <authorList>
            <person name="Ribeiro J.M."/>
            <person name="Slovak M."/>
            <person name="Francischetti I.M."/>
        </authorList>
    </citation>
    <scope>NUCLEOTIDE SEQUENCE</scope>
    <source>
        <strain evidence="8">Samish</strain>
        <tissue evidence="8">Salivary glands</tissue>
    </source>
</reference>
<evidence type="ECO:0000256" key="4">
    <source>
        <dbReference type="ARBA" id="ARBA00023157"/>
    </source>
</evidence>
<dbReference type="Pfam" id="PF19429">
    <property type="entry name" value="EVA_Class_A"/>
    <property type="match status" value="1"/>
</dbReference>
<evidence type="ECO:0000313" key="8">
    <source>
        <dbReference type="EMBL" id="JAP63279.1"/>
    </source>
</evidence>
<organism evidence="8">
    <name type="scientific">Hyalomma excavatum</name>
    <dbReference type="NCBI Taxonomy" id="257692"/>
    <lineage>
        <taxon>Eukaryota</taxon>
        <taxon>Metazoa</taxon>
        <taxon>Ecdysozoa</taxon>
        <taxon>Arthropoda</taxon>
        <taxon>Chelicerata</taxon>
        <taxon>Arachnida</taxon>
        <taxon>Acari</taxon>
        <taxon>Parasitiformes</taxon>
        <taxon>Ixodida</taxon>
        <taxon>Ixodoidea</taxon>
        <taxon>Ixodidae</taxon>
        <taxon>Hyalomminae</taxon>
        <taxon>Hyalomma</taxon>
    </lineage>
</organism>
<evidence type="ECO:0000256" key="1">
    <source>
        <dbReference type="ARBA" id="ARBA00004613"/>
    </source>
</evidence>
<evidence type="ECO:0000256" key="6">
    <source>
        <dbReference type="RuleBase" id="RU369006"/>
    </source>
</evidence>
<dbReference type="AlphaFoldDB" id="A0A131X968"/>
<feature type="chain" id="PRO_5007283739" description="Evasin" evidence="7">
    <location>
        <begin position="20"/>
        <end position="103"/>
    </location>
</feature>
<keyword evidence="5 6" id="KW-0325">Glycoprotein</keyword>
<dbReference type="InterPro" id="IPR045797">
    <property type="entry name" value="EVA_Class_A"/>
</dbReference>
<evidence type="ECO:0000256" key="7">
    <source>
        <dbReference type="SAM" id="SignalP"/>
    </source>
</evidence>
<keyword evidence="3 6" id="KW-0732">Signal</keyword>
<evidence type="ECO:0000256" key="2">
    <source>
        <dbReference type="ARBA" id="ARBA00022525"/>
    </source>
</evidence>
<comment type="function">
    <text evidence="6">Salivary chemokine-binding protein which binds to host chemokines.</text>
</comment>
<feature type="signal peptide" evidence="7">
    <location>
        <begin position="1"/>
        <end position="19"/>
    </location>
</feature>
<accession>A0A131X968</accession>
<dbReference type="Gene3D" id="2.30.130.100">
    <property type="match status" value="1"/>
</dbReference>
<sequence length="103" mass="10958">MIYKLCVAVLLAVCGSSTSEEDYDYGGGCPVPVMFTESNKTAAINCTEPCDSGPGPALPVGTLCVNATRPPLDYGKKINYTCLLGNCNGKNCPSNGIWEKCWR</sequence>
<evidence type="ECO:0000256" key="5">
    <source>
        <dbReference type="ARBA" id="ARBA00023180"/>
    </source>
</evidence>
<proteinExistence type="evidence at transcript level"/>
<protein>
    <recommendedName>
        <fullName evidence="6">Evasin</fullName>
    </recommendedName>
</protein>
<name>A0A131X968_9ACAR</name>
<comment type="subcellular location">
    <subcellularLocation>
        <location evidence="1 6">Secreted</location>
    </subcellularLocation>
</comment>